<keyword evidence="7" id="KW-0032">Aminotransferase</keyword>
<dbReference type="InterPro" id="IPR004839">
    <property type="entry name" value="Aminotransferase_I/II_large"/>
</dbReference>
<dbReference type="CDD" id="cd00609">
    <property type="entry name" value="AAT_like"/>
    <property type="match status" value="1"/>
</dbReference>
<dbReference type="InterPro" id="IPR015422">
    <property type="entry name" value="PyrdxlP-dep_Trfase_small"/>
</dbReference>
<dbReference type="PROSITE" id="PS50949">
    <property type="entry name" value="HTH_GNTR"/>
    <property type="match status" value="1"/>
</dbReference>
<dbReference type="Proteomes" id="UP000321362">
    <property type="component" value="Chromosome"/>
</dbReference>
<feature type="domain" description="HTH gntR-type" evidence="6">
    <location>
        <begin position="5"/>
        <end position="73"/>
    </location>
</feature>
<keyword evidence="3" id="KW-0805">Transcription regulation</keyword>
<dbReference type="Pfam" id="PF00155">
    <property type="entry name" value="Aminotran_1_2"/>
    <property type="match status" value="1"/>
</dbReference>
<dbReference type="InterPro" id="IPR000524">
    <property type="entry name" value="Tscrpt_reg_HTH_GntR"/>
</dbReference>
<evidence type="ECO:0000256" key="4">
    <source>
        <dbReference type="ARBA" id="ARBA00023125"/>
    </source>
</evidence>
<evidence type="ECO:0000256" key="3">
    <source>
        <dbReference type="ARBA" id="ARBA00023015"/>
    </source>
</evidence>
<dbReference type="GO" id="GO:0008483">
    <property type="term" value="F:transaminase activity"/>
    <property type="evidence" value="ECO:0007669"/>
    <property type="project" value="UniProtKB-KW"/>
</dbReference>
<dbReference type="Gene3D" id="3.90.1150.10">
    <property type="entry name" value="Aspartate Aminotransferase, domain 1"/>
    <property type="match status" value="1"/>
</dbReference>
<keyword evidence="5" id="KW-0804">Transcription</keyword>
<proteinExistence type="inferred from homology"/>
<dbReference type="SUPFAM" id="SSF46785">
    <property type="entry name" value="Winged helix' DNA-binding domain"/>
    <property type="match status" value="1"/>
</dbReference>
<dbReference type="Gene3D" id="1.10.10.10">
    <property type="entry name" value="Winged helix-like DNA-binding domain superfamily/Winged helix DNA-binding domain"/>
    <property type="match status" value="1"/>
</dbReference>
<dbReference type="SUPFAM" id="SSF53383">
    <property type="entry name" value="PLP-dependent transferases"/>
    <property type="match status" value="1"/>
</dbReference>
<evidence type="ECO:0000259" key="6">
    <source>
        <dbReference type="PROSITE" id="PS50949"/>
    </source>
</evidence>
<dbReference type="InterPro" id="IPR051446">
    <property type="entry name" value="HTH_trans_reg/aminotransferase"/>
</dbReference>
<dbReference type="KEGG" id="mgk:FSB76_02005"/>
<dbReference type="InterPro" id="IPR036388">
    <property type="entry name" value="WH-like_DNA-bd_sf"/>
</dbReference>
<comment type="similarity">
    <text evidence="1">In the C-terminal section; belongs to the class-I pyridoxal-phosphate-dependent aminotransferase family.</text>
</comment>
<accession>A0A5B8VVH7</accession>
<dbReference type="Pfam" id="PF00392">
    <property type="entry name" value="GntR"/>
    <property type="match status" value="1"/>
</dbReference>
<dbReference type="InterPro" id="IPR015424">
    <property type="entry name" value="PyrdxlP-dep_Trfase"/>
</dbReference>
<dbReference type="CDD" id="cd07377">
    <property type="entry name" value="WHTH_GntR"/>
    <property type="match status" value="1"/>
</dbReference>
<dbReference type="PANTHER" id="PTHR46577">
    <property type="entry name" value="HTH-TYPE TRANSCRIPTIONAL REGULATORY PROTEIN GABR"/>
    <property type="match status" value="1"/>
</dbReference>
<dbReference type="GO" id="GO:0030170">
    <property type="term" value="F:pyridoxal phosphate binding"/>
    <property type="evidence" value="ECO:0007669"/>
    <property type="project" value="InterPro"/>
</dbReference>
<evidence type="ECO:0000313" key="8">
    <source>
        <dbReference type="Proteomes" id="UP000321362"/>
    </source>
</evidence>
<dbReference type="InterPro" id="IPR015421">
    <property type="entry name" value="PyrdxlP-dep_Trfase_major"/>
</dbReference>
<dbReference type="GO" id="GO:0003700">
    <property type="term" value="F:DNA-binding transcription factor activity"/>
    <property type="evidence" value="ECO:0007669"/>
    <property type="project" value="InterPro"/>
</dbReference>
<keyword evidence="2" id="KW-0663">Pyridoxal phosphate</keyword>
<dbReference type="GO" id="GO:0003677">
    <property type="term" value="F:DNA binding"/>
    <property type="evidence" value="ECO:0007669"/>
    <property type="project" value="UniProtKB-KW"/>
</dbReference>
<gene>
    <name evidence="7" type="ORF">FSB76_02005</name>
</gene>
<keyword evidence="7" id="KW-0808">Transferase</keyword>
<dbReference type="InterPro" id="IPR036390">
    <property type="entry name" value="WH_DNA-bd_sf"/>
</dbReference>
<dbReference type="RefSeq" id="WP_147051935.1">
    <property type="nucleotide sequence ID" value="NZ_CP042437.1"/>
</dbReference>
<dbReference type="EMBL" id="CP042437">
    <property type="protein sequence ID" value="QEC74776.1"/>
    <property type="molecule type" value="Genomic_DNA"/>
</dbReference>
<protein>
    <submittedName>
        <fullName evidence="7">PLP-dependent aminotransferase family protein</fullName>
    </submittedName>
</protein>
<organism evidence="7 8">
    <name type="scientific">Mucilaginibacter ginsenosidivorax</name>
    <dbReference type="NCBI Taxonomy" id="862126"/>
    <lineage>
        <taxon>Bacteria</taxon>
        <taxon>Pseudomonadati</taxon>
        <taxon>Bacteroidota</taxon>
        <taxon>Sphingobacteriia</taxon>
        <taxon>Sphingobacteriales</taxon>
        <taxon>Sphingobacteriaceae</taxon>
        <taxon>Mucilaginibacter</taxon>
    </lineage>
</organism>
<evidence type="ECO:0000313" key="7">
    <source>
        <dbReference type="EMBL" id="QEC74776.1"/>
    </source>
</evidence>
<sequence length="494" mass="54941">MPHKTFRYEQVISKIEETISGLQLQPGDKVPSVRKVSEELKVSLTTVKQAYGILEAKGAIVSRPGSGFYINTFTKSIIKRTAVESYIPLPEFIEVNTMAAAMVKNTAKYSVINFSSLAPANEYLPISRINKVMQASIKEERNIFQYSFLEGHPRLIKQIALHTFDWKHSIKQDEILITNGCMEAISLCLEAITKPGDIVAIESPAYAGVLQCLESKGLKALGISVDPFTGLNLDELETALAANKVAACLFMPVCQNPYGCAMPEENKIRMVKLLGELNIPLIEDDALGELSYDKTRPLPAKAYDTYDNVLFCSSFSKSLMPGFRIGWVTAGKYQAQIERLKFAENISTNGLLQDTIGRFLETGEYNAHIKKLRQFAQAQTTRYRNAILEYFPDDVKISVPAGGYSLWVELPENVNALELQREALKFGIGFCPGQIFSASKHYQNFMRINCCPLWSTKIEESLKTLGKLVKSILQKTASVIPVHGLDASATQILL</sequence>
<evidence type="ECO:0000256" key="5">
    <source>
        <dbReference type="ARBA" id="ARBA00023163"/>
    </source>
</evidence>
<name>A0A5B8VVH7_9SPHI</name>
<dbReference type="PANTHER" id="PTHR46577:SF2">
    <property type="entry name" value="TRANSCRIPTIONAL REGULATORY PROTEIN"/>
    <property type="match status" value="1"/>
</dbReference>
<dbReference type="OrthoDB" id="594134at2"/>
<dbReference type="Gene3D" id="3.40.640.10">
    <property type="entry name" value="Type I PLP-dependent aspartate aminotransferase-like (Major domain)"/>
    <property type="match status" value="1"/>
</dbReference>
<reference evidence="7 8" key="1">
    <citation type="journal article" date="2013" name="J. Microbiol.">
        <title>Mucilaginibacter ginsenosidivorax sp. nov., with ginsenoside converting activity isolated from sediment.</title>
        <authorList>
            <person name="Kim J.K."/>
            <person name="Choi T.E."/>
            <person name="Liu Q.M."/>
            <person name="Park H.Y."/>
            <person name="Yi T.H."/>
            <person name="Yoon M.H."/>
            <person name="Kim S.C."/>
            <person name="Im W.T."/>
        </authorList>
    </citation>
    <scope>NUCLEOTIDE SEQUENCE [LARGE SCALE GENOMIC DNA]</scope>
    <source>
        <strain evidence="7 8">KHI28</strain>
    </source>
</reference>
<keyword evidence="4" id="KW-0238">DNA-binding</keyword>
<evidence type="ECO:0000256" key="1">
    <source>
        <dbReference type="ARBA" id="ARBA00005384"/>
    </source>
</evidence>
<dbReference type="AlphaFoldDB" id="A0A5B8VVH7"/>
<evidence type="ECO:0000256" key="2">
    <source>
        <dbReference type="ARBA" id="ARBA00022898"/>
    </source>
</evidence>
<dbReference type="SMART" id="SM00345">
    <property type="entry name" value="HTH_GNTR"/>
    <property type="match status" value="1"/>
</dbReference>
<keyword evidence="8" id="KW-1185">Reference proteome</keyword>